<keyword evidence="3" id="KW-1185">Reference proteome</keyword>
<dbReference type="AlphaFoldDB" id="A0A916X2S2"/>
<dbReference type="RefSeq" id="WP_172972139.1">
    <property type="nucleotide sequence ID" value="NZ_BMFA01000009.1"/>
</dbReference>
<name>A0A916X2S2_9HYPH</name>
<proteinExistence type="predicted"/>
<sequence>MNWDQIEDNWVAMTRRMRPSTKSDDAAPAALDDRAGILAREPTQTVTESLKPSGREVV</sequence>
<feature type="region of interest" description="Disordered" evidence="1">
    <location>
        <begin position="35"/>
        <end position="58"/>
    </location>
</feature>
<reference evidence="2" key="2">
    <citation type="submission" date="2020-09" db="EMBL/GenBank/DDBJ databases">
        <authorList>
            <person name="Sun Q."/>
            <person name="Zhou Y."/>
        </authorList>
    </citation>
    <scope>NUCLEOTIDE SEQUENCE</scope>
    <source>
        <strain evidence="2">CGMCC 1.12426</strain>
    </source>
</reference>
<organism evidence="2 3">
    <name type="scientific">Roseibium aquae</name>
    <dbReference type="NCBI Taxonomy" id="1323746"/>
    <lineage>
        <taxon>Bacteria</taxon>
        <taxon>Pseudomonadati</taxon>
        <taxon>Pseudomonadota</taxon>
        <taxon>Alphaproteobacteria</taxon>
        <taxon>Hyphomicrobiales</taxon>
        <taxon>Stappiaceae</taxon>
        <taxon>Roseibium</taxon>
    </lineage>
</organism>
<evidence type="ECO:0000256" key="1">
    <source>
        <dbReference type="SAM" id="MobiDB-lite"/>
    </source>
</evidence>
<gene>
    <name evidence="2" type="ORF">GCM10011316_29820</name>
</gene>
<evidence type="ECO:0000313" key="2">
    <source>
        <dbReference type="EMBL" id="GGB55762.1"/>
    </source>
</evidence>
<evidence type="ECO:0000313" key="3">
    <source>
        <dbReference type="Proteomes" id="UP000605148"/>
    </source>
</evidence>
<protein>
    <submittedName>
        <fullName evidence="2">Uncharacterized protein</fullName>
    </submittedName>
</protein>
<reference evidence="2" key="1">
    <citation type="journal article" date="2014" name="Int. J. Syst. Evol. Microbiol.">
        <title>Complete genome sequence of Corynebacterium casei LMG S-19264T (=DSM 44701T), isolated from a smear-ripened cheese.</title>
        <authorList>
            <consortium name="US DOE Joint Genome Institute (JGI-PGF)"/>
            <person name="Walter F."/>
            <person name="Albersmeier A."/>
            <person name="Kalinowski J."/>
            <person name="Ruckert C."/>
        </authorList>
    </citation>
    <scope>NUCLEOTIDE SEQUENCE</scope>
    <source>
        <strain evidence="2">CGMCC 1.12426</strain>
    </source>
</reference>
<accession>A0A916X2S2</accession>
<comment type="caution">
    <text evidence="2">The sequence shown here is derived from an EMBL/GenBank/DDBJ whole genome shotgun (WGS) entry which is preliminary data.</text>
</comment>
<dbReference type="EMBL" id="BMFA01000009">
    <property type="protein sequence ID" value="GGB55762.1"/>
    <property type="molecule type" value="Genomic_DNA"/>
</dbReference>
<dbReference type="Proteomes" id="UP000605148">
    <property type="component" value="Unassembled WGS sequence"/>
</dbReference>